<feature type="transmembrane region" description="Helical" evidence="8">
    <location>
        <begin position="38"/>
        <end position="60"/>
    </location>
</feature>
<sequence length="363" mass="42012">MKEKLHYTQIAVIVYMIQSGVILFALPRLVAEAFGTNGWLGLVLTSGIVLVNIFLIVLVYNKGNGQSIFSILEASLPKWIYLPFYFLMVVNFSFIAVLIGKNYVLLIQTTIFPTVGANPFLIHFLITALFFVSKGIYNMGKITLVFFFLTIWTTFLLLLLLPEFSFQRMTPFIFQGASLSFEKSFEVYTAFVGFEIVLFLFPYVQNDRKFSKAVIFGHLFTTFIYLAFCFVAMGFYSFGQIKNILYPTQNLLKFMETPLIERIENIVFIVFFLKIIVTVAFYYWASVETAKRVLTKIKEKWLLLMIIVASFIFSFFFEIQREINEVLNIIVLGQVIFSFSFPVLLLLLLWIKNMKKKRGNKVA</sequence>
<dbReference type="RefSeq" id="WP_071313103.1">
    <property type="nucleotide sequence ID" value="NZ_MLQQ01000018.1"/>
</dbReference>
<evidence type="ECO:0000256" key="3">
    <source>
        <dbReference type="ARBA" id="ARBA00022448"/>
    </source>
</evidence>
<feature type="transmembrane region" description="Helical" evidence="8">
    <location>
        <begin position="80"/>
        <end position="99"/>
    </location>
</feature>
<evidence type="ECO:0000256" key="6">
    <source>
        <dbReference type="ARBA" id="ARBA00022989"/>
    </source>
</evidence>
<dbReference type="AlphaFoldDB" id="A0A1S2LK96"/>
<feature type="transmembrane region" description="Helical" evidence="8">
    <location>
        <begin position="144"/>
        <end position="165"/>
    </location>
</feature>
<evidence type="ECO:0000256" key="7">
    <source>
        <dbReference type="ARBA" id="ARBA00023136"/>
    </source>
</evidence>
<comment type="similarity">
    <text evidence="2">Belongs to the amino acid-polyamine-organocation (APC) superfamily. Spore germination protein (SGP) (TC 2.A.3.9) family.</text>
</comment>
<keyword evidence="7 8" id="KW-0472">Membrane</keyword>
<reference evidence="9 10" key="1">
    <citation type="submission" date="2016-10" db="EMBL/GenBank/DDBJ databases">
        <title>Draft genome sequences of four alkaliphilic bacteria belonging to the Anaerobacillus genus.</title>
        <authorList>
            <person name="Bassil N.M."/>
            <person name="Lloyd J.R."/>
        </authorList>
    </citation>
    <scope>NUCLEOTIDE SEQUENCE [LARGE SCALE GENOMIC DNA]</scope>
    <source>
        <strain evidence="9 10">DSM 15340</strain>
    </source>
</reference>
<feature type="transmembrane region" description="Helical" evidence="8">
    <location>
        <begin position="185"/>
        <end position="204"/>
    </location>
</feature>
<feature type="transmembrane region" description="Helical" evidence="8">
    <location>
        <begin position="301"/>
        <end position="317"/>
    </location>
</feature>
<dbReference type="PANTHER" id="PTHR34975:SF2">
    <property type="entry name" value="SPORE GERMINATION PROTEIN A2"/>
    <property type="match status" value="1"/>
</dbReference>
<evidence type="ECO:0000313" key="9">
    <source>
        <dbReference type="EMBL" id="OIJ12796.1"/>
    </source>
</evidence>
<dbReference type="EMBL" id="MLQQ01000018">
    <property type="protein sequence ID" value="OIJ12796.1"/>
    <property type="molecule type" value="Genomic_DNA"/>
</dbReference>
<dbReference type="NCBIfam" id="TIGR00912">
    <property type="entry name" value="2A0309"/>
    <property type="match status" value="1"/>
</dbReference>
<evidence type="ECO:0000256" key="5">
    <source>
        <dbReference type="ARBA" id="ARBA00022692"/>
    </source>
</evidence>
<feature type="transmembrane region" description="Helical" evidence="8">
    <location>
        <begin position="111"/>
        <end position="132"/>
    </location>
</feature>
<dbReference type="PANTHER" id="PTHR34975">
    <property type="entry name" value="SPORE GERMINATION PROTEIN A2"/>
    <property type="match status" value="1"/>
</dbReference>
<dbReference type="OrthoDB" id="2957438at2"/>
<evidence type="ECO:0000256" key="1">
    <source>
        <dbReference type="ARBA" id="ARBA00004141"/>
    </source>
</evidence>
<proteinExistence type="inferred from homology"/>
<evidence type="ECO:0000256" key="8">
    <source>
        <dbReference type="SAM" id="Phobius"/>
    </source>
</evidence>
<dbReference type="Pfam" id="PF03845">
    <property type="entry name" value="Spore_permease"/>
    <property type="match status" value="1"/>
</dbReference>
<feature type="transmembrane region" description="Helical" evidence="8">
    <location>
        <begin position="329"/>
        <end position="351"/>
    </location>
</feature>
<evidence type="ECO:0000256" key="4">
    <source>
        <dbReference type="ARBA" id="ARBA00022544"/>
    </source>
</evidence>
<feature type="transmembrane region" description="Helical" evidence="8">
    <location>
        <begin position="266"/>
        <end position="285"/>
    </location>
</feature>
<comment type="subcellular location">
    <subcellularLocation>
        <location evidence="1">Membrane</location>
        <topology evidence="1">Multi-pass membrane protein</topology>
    </subcellularLocation>
</comment>
<keyword evidence="5 8" id="KW-0812">Transmembrane</keyword>
<feature type="transmembrane region" description="Helical" evidence="8">
    <location>
        <begin position="7"/>
        <end position="26"/>
    </location>
</feature>
<name>A0A1S2LK96_9BACI</name>
<evidence type="ECO:0000256" key="2">
    <source>
        <dbReference type="ARBA" id="ARBA00007998"/>
    </source>
</evidence>
<keyword evidence="4" id="KW-0309">Germination</keyword>
<comment type="caution">
    <text evidence="9">The sequence shown here is derived from an EMBL/GenBank/DDBJ whole genome shotgun (WGS) entry which is preliminary data.</text>
</comment>
<keyword evidence="3" id="KW-0813">Transport</keyword>
<dbReference type="GO" id="GO:0009847">
    <property type="term" value="P:spore germination"/>
    <property type="evidence" value="ECO:0007669"/>
    <property type="project" value="InterPro"/>
</dbReference>
<organism evidence="9 10">
    <name type="scientific">Anaerobacillus arseniciselenatis</name>
    <dbReference type="NCBI Taxonomy" id="85682"/>
    <lineage>
        <taxon>Bacteria</taxon>
        <taxon>Bacillati</taxon>
        <taxon>Bacillota</taxon>
        <taxon>Bacilli</taxon>
        <taxon>Bacillales</taxon>
        <taxon>Bacillaceae</taxon>
        <taxon>Anaerobacillus</taxon>
    </lineage>
</organism>
<accession>A0A1S2LK96</accession>
<keyword evidence="6 8" id="KW-1133">Transmembrane helix</keyword>
<dbReference type="InterPro" id="IPR004761">
    <property type="entry name" value="Spore_GerAB"/>
</dbReference>
<gene>
    <name evidence="9" type="ORF">BKP35_09450</name>
</gene>
<dbReference type="GO" id="GO:0016020">
    <property type="term" value="C:membrane"/>
    <property type="evidence" value="ECO:0007669"/>
    <property type="project" value="UniProtKB-SubCell"/>
</dbReference>
<dbReference type="Proteomes" id="UP000180098">
    <property type="component" value="Unassembled WGS sequence"/>
</dbReference>
<protein>
    <submittedName>
        <fullName evidence="9">Uncharacterized protein</fullName>
    </submittedName>
</protein>
<keyword evidence="10" id="KW-1185">Reference proteome</keyword>
<evidence type="ECO:0000313" key="10">
    <source>
        <dbReference type="Proteomes" id="UP000180098"/>
    </source>
</evidence>
<feature type="transmembrane region" description="Helical" evidence="8">
    <location>
        <begin position="216"/>
        <end position="238"/>
    </location>
</feature>